<dbReference type="Proteomes" id="UP000237347">
    <property type="component" value="Unassembled WGS sequence"/>
</dbReference>
<sequence>MLLFIVNLGIAILGLISSSIQMASINSTLNQMLLELPIIIVIFNGQIISIGLISTYLIEITLNAVTAFGRLGLMVFVS</sequence>
<keyword evidence="1" id="KW-1133">Transmembrane helix</keyword>
<comment type="caution">
    <text evidence="2">The sequence shown here is derived from an EMBL/GenBank/DDBJ whole genome shotgun (WGS) entry which is preliminary data.</text>
</comment>
<name>A0AAW0LM17_QUESU</name>
<dbReference type="AlphaFoldDB" id="A0AAW0LM17"/>
<proteinExistence type="predicted"/>
<reference evidence="2 3" key="1">
    <citation type="journal article" date="2018" name="Sci. Data">
        <title>The draft genome sequence of cork oak.</title>
        <authorList>
            <person name="Ramos A.M."/>
            <person name="Usie A."/>
            <person name="Barbosa P."/>
            <person name="Barros P.M."/>
            <person name="Capote T."/>
            <person name="Chaves I."/>
            <person name="Simoes F."/>
            <person name="Abreu I."/>
            <person name="Carrasquinho I."/>
            <person name="Faro C."/>
            <person name="Guimaraes J.B."/>
            <person name="Mendonca D."/>
            <person name="Nobrega F."/>
            <person name="Rodrigues L."/>
            <person name="Saibo N.J.M."/>
            <person name="Varela M.C."/>
            <person name="Egas C."/>
            <person name="Matos J."/>
            <person name="Miguel C.M."/>
            <person name="Oliveira M.M."/>
            <person name="Ricardo C.P."/>
            <person name="Goncalves S."/>
        </authorList>
    </citation>
    <scope>NUCLEOTIDE SEQUENCE [LARGE SCALE GENOMIC DNA]</scope>
    <source>
        <strain evidence="3">cv. HL8</strain>
    </source>
</reference>
<keyword evidence="1" id="KW-0812">Transmembrane</keyword>
<keyword evidence="3" id="KW-1185">Reference proteome</keyword>
<evidence type="ECO:0000256" key="1">
    <source>
        <dbReference type="SAM" id="Phobius"/>
    </source>
</evidence>
<dbReference type="EMBL" id="PKMF04000086">
    <property type="protein sequence ID" value="KAK7851533.1"/>
    <property type="molecule type" value="Genomic_DNA"/>
</dbReference>
<organism evidence="2 3">
    <name type="scientific">Quercus suber</name>
    <name type="common">Cork oak</name>
    <dbReference type="NCBI Taxonomy" id="58331"/>
    <lineage>
        <taxon>Eukaryota</taxon>
        <taxon>Viridiplantae</taxon>
        <taxon>Streptophyta</taxon>
        <taxon>Embryophyta</taxon>
        <taxon>Tracheophyta</taxon>
        <taxon>Spermatophyta</taxon>
        <taxon>Magnoliopsida</taxon>
        <taxon>eudicotyledons</taxon>
        <taxon>Gunneridae</taxon>
        <taxon>Pentapetalae</taxon>
        <taxon>rosids</taxon>
        <taxon>fabids</taxon>
        <taxon>Fagales</taxon>
        <taxon>Fagaceae</taxon>
        <taxon>Quercus</taxon>
    </lineage>
</organism>
<keyword evidence="1" id="KW-0472">Membrane</keyword>
<accession>A0AAW0LM17</accession>
<feature type="transmembrane region" description="Helical" evidence="1">
    <location>
        <begin position="38"/>
        <end position="58"/>
    </location>
</feature>
<evidence type="ECO:0000313" key="2">
    <source>
        <dbReference type="EMBL" id="KAK7851533.1"/>
    </source>
</evidence>
<protein>
    <submittedName>
        <fullName evidence="2">Uncharacterized protein</fullName>
    </submittedName>
</protein>
<gene>
    <name evidence="2" type="ORF">CFP56_041703</name>
</gene>
<evidence type="ECO:0000313" key="3">
    <source>
        <dbReference type="Proteomes" id="UP000237347"/>
    </source>
</evidence>